<organism evidence="2 3">
    <name type="scientific">Durusdinium trenchii</name>
    <dbReference type="NCBI Taxonomy" id="1381693"/>
    <lineage>
        <taxon>Eukaryota</taxon>
        <taxon>Sar</taxon>
        <taxon>Alveolata</taxon>
        <taxon>Dinophyceae</taxon>
        <taxon>Suessiales</taxon>
        <taxon>Symbiodiniaceae</taxon>
        <taxon>Durusdinium</taxon>
    </lineage>
</organism>
<feature type="compositionally biased region" description="Basic and acidic residues" evidence="1">
    <location>
        <begin position="1"/>
        <end position="10"/>
    </location>
</feature>
<sequence length="290" mass="32330">MADSGEKAEFAEEDQDHEGMESPSRTDDDLSVSSKRSKSRESKKSTKEKRSGTKKSSKSKRKGSKESKASKDPAEGLMSPTSRLSQCLIVDFDITAPPEGFEDDFFDLPSGARMADLKLQLSKPTSALWMRIKDRLERTIGADAMKTYEVAEAAKPVPKTKHRKDFSIQDELNLREAPKDTGNAYFMKGFSSQTAPFQGVRPNLLPVISQDKVTIDKAMLPALYQPFRTEREHPYGLEDPSVLLPRGALKQPPPDEGRIFRLVTQEVPEPRATVVHRHFGRQAPTPTSPS</sequence>
<protein>
    <submittedName>
        <fullName evidence="2">Uncharacterized protein</fullName>
    </submittedName>
</protein>
<evidence type="ECO:0000256" key="1">
    <source>
        <dbReference type="SAM" id="MobiDB-lite"/>
    </source>
</evidence>
<accession>A0ABP0QAX3</accession>
<keyword evidence="3" id="KW-1185">Reference proteome</keyword>
<evidence type="ECO:0000313" key="3">
    <source>
        <dbReference type="Proteomes" id="UP001642484"/>
    </source>
</evidence>
<reference evidence="2 3" key="1">
    <citation type="submission" date="2024-02" db="EMBL/GenBank/DDBJ databases">
        <authorList>
            <person name="Chen Y."/>
            <person name="Shah S."/>
            <person name="Dougan E. K."/>
            <person name="Thang M."/>
            <person name="Chan C."/>
        </authorList>
    </citation>
    <scope>NUCLEOTIDE SEQUENCE [LARGE SCALE GENOMIC DNA]</scope>
</reference>
<feature type="compositionally biased region" description="Basic and acidic residues" evidence="1">
    <location>
        <begin position="64"/>
        <end position="74"/>
    </location>
</feature>
<dbReference type="EMBL" id="CAXAMN010024239">
    <property type="protein sequence ID" value="CAK9084803.1"/>
    <property type="molecule type" value="Genomic_DNA"/>
</dbReference>
<feature type="compositionally biased region" description="Basic and acidic residues" evidence="1">
    <location>
        <begin position="17"/>
        <end position="28"/>
    </location>
</feature>
<feature type="region of interest" description="Disordered" evidence="1">
    <location>
        <begin position="1"/>
        <end position="80"/>
    </location>
</feature>
<proteinExistence type="predicted"/>
<gene>
    <name evidence="2" type="ORF">CCMP2556_LOCUS41216</name>
</gene>
<comment type="caution">
    <text evidence="2">The sequence shown here is derived from an EMBL/GenBank/DDBJ whole genome shotgun (WGS) entry which is preliminary data.</text>
</comment>
<evidence type="ECO:0000313" key="2">
    <source>
        <dbReference type="EMBL" id="CAK9084803.1"/>
    </source>
</evidence>
<name>A0ABP0QAX3_9DINO</name>
<feature type="compositionally biased region" description="Basic residues" evidence="1">
    <location>
        <begin position="52"/>
        <end position="63"/>
    </location>
</feature>
<feature type="compositionally biased region" description="Basic and acidic residues" evidence="1">
    <location>
        <begin position="39"/>
        <end position="51"/>
    </location>
</feature>
<dbReference type="Proteomes" id="UP001642484">
    <property type="component" value="Unassembled WGS sequence"/>
</dbReference>